<proteinExistence type="predicted"/>
<dbReference type="Proteomes" id="UP001162501">
    <property type="component" value="Chromosome 20"/>
</dbReference>
<protein>
    <submittedName>
        <fullName evidence="1">Uncharacterized protein</fullName>
    </submittedName>
</protein>
<reference evidence="1" key="2">
    <citation type="submission" date="2025-03" db="EMBL/GenBank/DDBJ databases">
        <authorList>
            <consortium name="ELIXIR-Norway"/>
            <consortium name="Elixir Norway"/>
        </authorList>
    </citation>
    <scope>NUCLEOTIDE SEQUENCE</scope>
</reference>
<reference evidence="1" key="1">
    <citation type="submission" date="2023-05" db="EMBL/GenBank/DDBJ databases">
        <authorList>
            <consortium name="ELIXIR-Norway"/>
        </authorList>
    </citation>
    <scope>NUCLEOTIDE SEQUENCE</scope>
</reference>
<accession>A0AC59YX23</accession>
<name>A0AC59YX23_RANTA</name>
<gene>
    <name evidence="1" type="ORF">MRATA1EN22A_LOCUS11254</name>
</gene>
<evidence type="ECO:0000313" key="2">
    <source>
        <dbReference type="Proteomes" id="UP001162501"/>
    </source>
</evidence>
<evidence type="ECO:0000313" key="1">
    <source>
        <dbReference type="EMBL" id="CAN0047088.1"/>
    </source>
</evidence>
<organism evidence="1 2">
    <name type="scientific">Rangifer tarandus platyrhynchus</name>
    <name type="common">Svalbard reindeer</name>
    <dbReference type="NCBI Taxonomy" id="3082113"/>
    <lineage>
        <taxon>Eukaryota</taxon>
        <taxon>Metazoa</taxon>
        <taxon>Chordata</taxon>
        <taxon>Craniata</taxon>
        <taxon>Vertebrata</taxon>
        <taxon>Euteleostomi</taxon>
        <taxon>Mammalia</taxon>
        <taxon>Eutheria</taxon>
        <taxon>Laurasiatheria</taxon>
        <taxon>Artiodactyla</taxon>
        <taxon>Ruminantia</taxon>
        <taxon>Pecora</taxon>
        <taxon>Cervidae</taxon>
        <taxon>Odocoileinae</taxon>
        <taxon>Rangifer</taxon>
    </lineage>
</organism>
<dbReference type="EMBL" id="OX596104">
    <property type="protein sequence ID" value="CAN0047088.1"/>
    <property type="molecule type" value="Genomic_DNA"/>
</dbReference>
<sequence>MEKSRMNLPKGPDTLCFDKDEFMKVRPGGLRSPSRGGWPVFLSLRGLLQVLAVHASDQPPARPRCLCSESFGLSSIDNAMASSAGLRGQRWWRRPFLLRDCSGYGLPPRCSSLDCSGI</sequence>